<evidence type="ECO:0000313" key="2">
    <source>
        <dbReference type="Proteomes" id="UP001487740"/>
    </source>
</evidence>
<reference evidence="1 2" key="1">
    <citation type="submission" date="2023-03" db="EMBL/GenBank/DDBJ databases">
        <title>High-quality genome of Scylla paramamosain provides insights in environmental adaptation.</title>
        <authorList>
            <person name="Zhang L."/>
        </authorList>
    </citation>
    <scope>NUCLEOTIDE SEQUENCE [LARGE SCALE GENOMIC DNA]</scope>
    <source>
        <strain evidence="1">LZ_2023a</strain>
        <tissue evidence="1">Muscle</tissue>
    </source>
</reference>
<organism evidence="1 2">
    <name type="scientific">Scylla paramamosain</name>
    <name type="common">Mud crab</name>
    <dbReference type="NCBI Taxonomy" id="85552"/>
    <lineage>
        <taxon>Eukaryota</taxon>
        <taxon>Metazoa</taxon>
        <taxon>Ecdysozoa</taxon>
        <taxon>Arthropoda</taxon>
        <taxon>Crustacea</taxon>
        <taxon>Multicrustacea</taxon>
        <taxon>Malacostraca</taxon>
        <taxon>Eumalacostraca</taxon>
        <taxon>Eucarida</taxon>
        <taxon>Decapoda</taxon>
        <taxon>Pleocyemata</taxon>
        <taxon>Brachyura</taxon>
        <taxon>Eubrachyura</taxon>
        <taxon>Portunoidea</taxon>
        <taxon>Portunidae</taxon>
        <taxon>Portuninae</taxon>
        <taxon>Scylla</taxon>
    </lineage>
</organism>
<name>A0AAW0SYE0_SCYPA</name>
<evidence type="ECO:0000313" key="1">
    <source>
        <dbReference type="EMBL" id="KAK8380024.1"/>
    </source>
</evidence>
<proteinExistence type="predicted"/>
<protein>
    <submittedName>
        <fullName evidence="1">Uncharacterized protein</fullName>
    </submittedName>
</protein>
<dbReference type="AlphaFoldDB" id="A0AAW0SYE0"/>
<keyword evidence="2" id="KW-1185">Reference proteome</keyword>
<dbReference type="EMBL" id="JARAKH010000042">
    <property type="protein sequence ID" value="KAK8380024.1"/>
    <property type="molecule type" value="Genomic_DNA"/>
</dbReference>
<dbReference type="Proteomes" id="UP001487740">
    <property type="component" value="Unassembled WGS sequence"/>
</dbReference>
<accession>A0AAW0SYE0</accession>
<sequence length="135" mass="14334">MGIIRVQEHRWIWTLLRCRHGVGSAPVNILRACPSMRSHAAAPPLAAAAAAAASGGPWRFLAKAKIMSKRGFRVGLTKGRQVGGPRLALTAGLAQACLFNTAVKPADQPGVWRQHPQGSVVLRCDSLLSGLLLVL</sequence>
<comment type="caution">
    <text evidence="1">The sequence shown here is derived from an EMBL/GenBank/DDBJ whole genome shotgun (WGS) entry which is preliminary data.</text>
</comment>
<gene>
    <name evidence="1" type="ORF">O3P69_016583</name>
</gene>